<organism evidence="2 3">
    <name type="scientific">Alloalcanivorax xenomutans</name>
    <dbReference type="NCBI Taxonomy" id="1094342"/>
    <lineage>
        <taxon>Bacteria</taxon>
        <taxon>Pseudomonadati</taxon>
        <taxon>Pseudomonadota</taxon>
        <taxon>Gammaproteobacteria</taxon>
        <taxon>Oceanospirillales</taxon>
        <taxon>Alcanivoracaceae</taxon>
        <taxon>Alloalcanivorax</taxon>
    </lineage>
</organism>
<dbReference type="InterPro" id="IPR027417">
    <property type="entry name" value="P-loop_NTPase"/>
</dbReference>
<dbReference type="SUPFAM" id="SSF52540">
    <property type="entry name" value="P-loop containing nucleoside triphosphate hydrolases"/>
    <property type="match status" value="1"/>
</dbReference>
<keyword evidence="1" id="KW-0472">Membrane</keyword>
<reference evidence="2" key="1">
    <citation type="submission" date="2022-01" db="EMBL/GenBank/DDBJ databases">
        <authorList>
            <person name="Karlyshev A.V."/>
            <person name="Jaspars M."/>
        </authorList>
    </citation>
    <scope>NUCLEOTIDE SEQUENCE</scope>
    <source>
        <strain evidence="2">AGSA3-2</strain>
    </source>
</reference>
<name>A0A9Q3ZEX6_9GAMM</name>
<protein>
    <submittedName>
        <fullName evidence="2">Conjugative transfer ATPase</fullName>
    </submittedName>
</protein>
<dbReference type="EMBL" id="JAJVKT010000043">
    <property type="protein sequence ID" value="MCE7511185.1"/>
    <property type="molecule type" value="Genomic_DNA"/>
</dbReference>
<accession>A0A9Q3ZEX6</accession>
<keyword evidence="1" id="KW-1133">Transmembrane helix</keyword>
<keyword evidence="3" id="KW-1185">Reference proteome</keyword>
<evidence type="ECO:0000256" key="1">
    <source>
        <dbReference type="SAM" id="Phobius"/>
    </source>
</evidence>
<evidence type="ECO:0000313" key="2">
    <source>
        <dbReference type="EMBL" id="MCE7511185.1"/>
    </source>
</evidence>
<proteinExistence type="predicted"/>
<dbReference type="AlphaFoldDB" id="A0A9Q3ZEX6"/>
<comment type="caution">
    <text evidence="2">The sequence shown here is derived from an EMBL/GenBank/DDBJ whole genome shotgun (WGS) entry which is preliminary data.</text>
</comment>
<feature type="transmembrane region" description="Helical" evidence="1">
    <location>
        <begin position="17"/>
        <end position="34"/>
    </location>
</feature>
<dbReference type="Gene3D" id="3.40.50.300">
    <property type="entry name" value="P-loop containing nucleotide triphosphate hydrolases"/>
    <property type="match status" value="1"/>
</dbReference>
<gene>
    <name evidence="2" type="ORF">LZG35_21325</name>
</gene>
<feature type="non-terminal residue" evidence="2">
    <location>
        <position position="1"/>
    </location>
</feature>
<keyword evidence="1" id="KW-0812">Transmembrane</keyword>
<evidence type="ECO:0000313" key="3">
    <source>
        <dbReference type="Proteomes" id="UP001107961"/>
    </source>
</evidence>
<sequence length="206" mass="23368">DVTIVDLAHYARDGYEAHLALAVISLTNIIITLAERDQYKGRPIIQAIDECHIVTINPLLSPYLVKAGKMGRKLFYWIWLATQNLEDFPDASQKLLNMIEWWLCLVTPPDEIEQIARFKALSPEQKTLIGSAAKARGRYTEGVVLADRIEALFRIVPPSLYLSLAGTEGEEKQERKRVMDEHQCSELDAAIRIAEEMDRKRGLIGH</sequence>
<dbReference type="Proteomes" id="UP001107961">
    <property type="component" value="Unassembled WGS sequence"/>
</dbReference>